<protein>
    <submittedName>
        <fullName evidence="1">Uncharacterized protein</fullName>
    </submittedName>
</protein>
<keyword evidence="2" id="KW-1185">Reference proteome</keyword>
<comment type="caution">
    <text evidence="1">The sequence shown here is derived from an EMBL/GenBank/DDBJ whole genome shotgun (WGS) entry which is preliminary data.</text>
</comment>
<name>A0ACC1AXY3_9ROSI</name>
<reference evidence="2" key="1">
    <citation type="journal article" date="2023" name="G3 (Bethesda)">
        <title>Genome assembly and association tests identify interacting loci associated with vigor, precocity, and sex in interspecific pistachio rootstocks.</title>
        <authorList>
            <person name="Palmer W."/>
            <person name="Jacygrad E."/>
            <person name="Sagayaradj S."/>
            <person name="Cavanaugh K."/>
            <person name="Han R."/>
            <person name="Bertier L."/>
            <person name="Beede B."/>
            <person name="Kafkas S."/>
            <person name="Golino D."/>
            <person name="Preece J."/>
            <person name="Michelmore R."/>
        </authorList>
    </citation>
    <scope>NUCLEOTIDE SEQUENCE [LARGE SCALE GENOMIC DNA]</scope>
</reference>
<gene>
    <name evidence="1" type="ORF">Patl1_14431</name>
</gene>
<dbReference type="EMBL" id="CM047904">
    <property type="protein sequence ID" value="KAJ0091528.1"/>
    <property type="molecule type" value="Genomic_DNA"/>
</dbReference>
<dbReference type="Proteomes" id="UP001164250">
    <property type="component" value="Chromosome 8"/>
</dbReference>
<organism evidence="1 2">
    <name type="scientific">Pistacia atlantica</name>
    <dbReference type="NCBI Taxonomy" id="434234"/>
    <lineage>
        <taxon>Eukaryota</taxon>
        <taxon>Viridiplantae</taxon>
        <taxon>Streptophyta</taxon>
        <taxon>Embryophyta</taxon>
        <taxon>Tracheophyta</taxon>
        <taxon>Spermatophyta</taxon>
        <taxon>Magnoliopsida</taxon>
        <taxon>eudicotyledons</taxon>
        <taxon>Gunneridae</taxon>
        <taxon>Pentapetalae</taxon>
        <taxon>rosids</taxon>
        <taxon>malvids</taxon>
        <taxon>Sapindales</taxon>
        <taxon>Anacardiaceae</taxon>
        <taxon>Pistacia</taxon>
    </lineage>
</organism>
<evidence type="ECO:0000313" key="2">
    <source>
        <dbReference type="Proteomes" id="UP001164250"/>
    </source>
</evidence>
<accession>A0ACC1AXY3</accession>
<sequence length="291" mass="32456">MVSCSNGLLALVNVATFLLSLPILCLGIILATRAGATECEKFLQTPMIVLGVFIMIISLIGLHGACQRSSGLRWFYLVMMFFLIIVLFCFTTFTYAVTNVAAGEALATNKEYKLDNYSLWLKHRIFYEKNWMKIKSCLAASNICTNSHGNSLSRVQSGCCKPSDDCTFTNIEPRIWNKTNGDFTNPDCQKWDNNPNSLCYNCLSCKAGMLDQIKGDWKKIAQINVTILVLLMILYIIGCCSSDSSTRTTPYGNNAVYRQNPYHPQNPNCAHSPPPNPCHAQNPNASKQMYP</sequence>
<evidence type="ECO:0000313" key="1">
    <source>
        <dbReference type="EMBL" id="KAJ0091528.1"/>
    </source>
</evidence>
<proteinExistence type="predicted"/>